<protein>
    <submittedName>
        <fullName evidence="1">Uncharacterized protein</fullName>
    </submittedName>
</protein>
<evidence type="ECO:0000313" key="1">
    <source>
        <dbReference type="EMBL" id="AKK05293.1"/>
    </source>
</evidence>
<evidence type="ECO:0000313" key="2">
    <source>
        <dbReference type="Proteomes" id="UP000035199"/>
    </source>
</evidence>
<reference evidence="2" key="2">
    <citation type="submission" date="2015-05" db="EMBL/GenBank/DDBJ databases">
        <title>Complete genome sequence of Corynebacterium mustelae DSM 45274, isolated from various tissues of a male ferret with lethal sepsis.</title>
        <authorList>
            <person name="Ruckert C."/>
            <person name="Albersmeier A."/>
            <person name="Winkler A."/>
            <person name="Tauch A."/>
        </authorList>
    </citation>
    <scope>NUCLEOTIDE SEQUENCE [LARGE SCALE GENOMIC DNA]</scope>
    <source>
        <strain evidence="2">DSM 45274</strain>
    </source>
</reference>
<gene>
    <name evidence="1" type="ORF">CMUST_04770</name>
</gene>
<keyword evidence="2" id="KW-1185">Reference proteome</keyword>
<accession>A0A0G3H0F4</accession>
<dbReference type="PATRIC" id="fig|571915.4.peg.1011"/>
<dbReference type="AlphaFoldDB" id="A0A0G3H0F4"/>
<dbReference type="KEGG" id="cmv:CMUST_04770"/>
<reference evidence="1 2" key="1">
    <citation type="journal article" date="2015" name="Genome Announc.">
        <title>Complete Genome Sequence of the Type Strain Corynebacterium mustelae DSM 45274, Isolated from Various Tissues of a Male Ferret with Lethal Sepsis.</title>
        <authorList>
            <person name="Ruckert C."/>
            <person name="Eimer J."/>
            <person name="Winkler A."/>
            <person name="Tauch A."/>
        </authorList>
    </citation>
    <scope>NUCLEOTIDE SEQUENCE [LARGE SCALE GENOMIC DNA]</scope>
    <source>
        <strain evidence="1 2">DSM 45274</strain>
    </source>
</reference>
<name>A0A0G3H0F4_9CORY</name>
<dbReference type="RefSeq" id="WP_052844534.1">
    <property type="nucleotide sequence ID" value="NZ_CP011542.1"/>
</dbReference>
<dbReference type="OrthoDB" id="4412419at2"/>
<organism evidence="1 2">
    <name type="scientific">Corynebacterium mustelae</name>
    <dbReference type="NCBI Taxonomy" id="571915"/>
    <lineage>
        <taxon>Bacteria</taxon>
        <taxon>Bacillati</taxon>
        <taxon>Actinomycetota</taxon>
        <taxon>Actinomycetes</taxon>
        <taxon>Mycobacteriales</taxon>
        <taxon>Corynebacteriaceae</taxon>
        <taxon>Corynebacterium</taxon>
    </lineage>
</organism>
<dbReference type="EMBL" id="CP011542">
    <property type="protein sequence ID" value="AKK05293.1"/>
    <property type="molecule type" value="Genomic_DNA"/>
</dbReference>
<dbReference type="Proteomes" id="UP000035199">
    <property type="component" value="Chromosome"/>
</dbReference>
<proteinExistence type="predicted"/>
<sequence length="157" mass="17131">MKRFFSTFNLALFGAFGVLTFIPYSAWQLYSFQPYPTENIDSGLYVRGNEKDALTFIAPMAGGNLAEISYGEPNVAYLMKSVASYGGMQIEECLHDQSPGASLMYDGTLLFTDYCFAESQKSLGARMQSQSIQVQLDQSPKVSTTNVAVVGTATVTP</sequence>